<evidence type="ECO:0000256" key="3">
    <source>
        <dbReference type="ARBA" id="ARBA00023038"/>
    </source>
</evidence>
<dbReference type="AlphaFoldDB" id="A0A814PNF7"/>
<dbReference type="SUPFAM" id="SSF50156">
    <property type="entry name" value="PDZ domain-like"/>
    <property type="match status" value="1"/>
</dbReference>
<name>A0A814PNF7_9BILA</name>
<dbReference type="PANTHER" id="PTHR24214">
    <property type="entry name" value="PDZ AND LIM DOMAIN PROTEIN ZASP"/>
    <property type="match status" value="1"/>
</dbReference>
<dbReference type="GO" id="GO:0031941">
    <property type="term" value="C:filamentous actin"/>
    <property type="evidence" value="ECO:0007669"/>
    <property type="project" value="TreeGrafter"/>
</dbReference>
<dbReference type="OrthoDB" id="44841at2759"/>
<comment type="subcellular location">
    <subcellularLocation>
        <location evidence="1">Cytoplasm</location>
    </subcellularLocation>
</comment>
<dbReference type="GO" id="GO:0005912">
    <property type="term" value="C:adherens junction"/>
    <property type="evidence" value="ECO:0007669"/>
    <property type="project" value="TreeGrafter"/>
</dbReference>
<dbReference type="EMBL" id="CAJNOM010000130">
    <property type="protein sequence ID" value="CAF1108418.1"/>
    <property type="molecule type" value="Genomic_DNA"/>
</dbReference>
<dbReference type="Proteomes" id="UP000663832">
    <property type="component" value="Unassembled WGS sequence"/>
</dbReference>
<dbReference type="Pfam" id="PF00595">
    <property type="entry name" value="PDZ"/>
    <property type="match status" value="1"/>
</dbReference>
<dbReference type="InterPro" id="IPR001478">
    <property type="entry name" value="PDZ"/>
</dbReference>
<feature type="compositionally biased region" description="Polar residues" evidence="4">
    <location>
        <begin position="422"/>
        <end position="438"/>
    </location>
</feature>
<keyword evidence="2" id="KW-0963">Cytoplasm</keyword>
<evidence type="ECO:0000256" key="2">
    <source>
        <dbReference type="ARBA" id="ARBA00022490"/>
    </source>
</evidence>
<feature type="region of interest" description="Disordered" evidence="4">
    <location>
        <begin position="278"/>
        <end position="354"/>
    </location>
</feature>
<feature type="compositionally biased region" description="Polar residues" evidence="4">
    <location>
        <begin position="448"/>
        <end position="477"/>
    </location>
</feature>
<keyword evidence="3" id="KW-0862">Zinc</keyword>
<feature type="compositionally biased region" description="Basic and acidic residues" evidence="4">
    <location>
        <begin position="334"/>
        <end position="345"/>
    </location>
</feature>
<feature type="compositionally biased region" description="Low complexity" evidence="4">
    <location>
        <begin position="298"/>
        <end position="310"/>
    </location>
</feature>
<dbReference type="GO" id="GO:0001725">
    <property type="term" value="C:stress fiber"/>
    <property type="evidence" value="ECO:0007669"/>
    <property type="project" value="TreeGrafter"/>
</dbReference>
<sequence>MVKVFISKPDNNTAWGFRLQGGFEHGAPLTLTNIIPNSPGDGKIDPGDVLLEIAGHNATCMTHKDALKLIQHCGNALFLTIKKTDHSYSSNSTQLRNSSEYNHDRLPTPTRNIPQAPIFNADLIYNATASSELRKPINNTHVSHDQATNISTILAKMLDHPVGQKPFTYIPKGLDLSKMRDSSHIKRQYKSRSTSKDIQDFDQTMNRRMIVPPEQISQHHYAGSNPIQPFRYTRQQPVPPKKLIQHDTDVITHTRSFQMLEGWISDSEKTTPTVISTNQSAVAQPALDQKSSVDRRASAGSGASAHPSRSFRYLQEQYNDDDVDNNSPVPKTQESIDKSGLRRSSDMTNTPSRSFKYLQNQYDTSKQLPINRSEEVNNRDDLAEIYNKPPPSFRAREPEAKRFSGATNPSRAFRFLQMMTQEDQQTSPTSVPGYTKPQQLLEKHNEHPSQSTTNQTKNRINTLSNGMNSLDINESDY</sequence>
<dbReference type="Gene3D" id="2.30.42.10">
    <property type="match status" value="1"/>
</dbReference>
<dbReference type="PANTHER" id="PTHR24214:SF38">
    <property type="entry name" value="PDZ AND LIM DOMAIN PROTEIN ZASP-RELATED"/>
    <property type="match status" value="1"/>
</dbReference>
<dbReference type="GO" id="GO:0061061">
    <property type="term" value="P:muscle structure development"/>
    <property type="evidence" value="ECO:0007669"/>
    <property type="project" value="TreeGrafter"/>
</dbReference>
<dbReference type="SMART" id="SM00228">
    <property type="entry name" value="PDZ"/>
    <property type="match status" value="1"/>
</dbReference>
<dbReference type="InterPro" id="IPR050604">
    <property type="entry name" value="PDZ-LIM_domain"/>
</dbReference>
<dbReference type="GO" id="GO:0051371">
    <property type="term" value="F:muscle alpha-actinin binding"/>
    <property type="evidence" value="ECO:0007669"/>
    <property type="project" value="TreeGrafter"/>
</dbReference>
<reference evidence="6" key="1">
    <citation type="submission" date="2021-02" db="EMBL/GenBank/DDBJ databases">
        <authorList>
            <person name="Nowell W R."/>
        </authorList>
    </citation>
    <scope>NUCLEOTIDE SEQUENCE</scope>
</reference>
<keyword evidence="3" id="KW-0440">LIM domain</keyword>
<proteinExistence type="predicted"/>
<dbReference type="GO" id="GO:0005737">
    <property type="term" value="C:cytoplasm"/>
    <property type="evidence" value="ECO:0007669"/>
    <property type="project" value="UniProtKB-SubCell"/>
</dbReference>
<evidence type="ECO:0000256" key="4">
    <source>
        <dbReference type="SAM" id="MobiDB-lite"/>
    </source>
</evidence>
<evidence type="ECO:0000259" key="5">
    <source>
        <dbReference type="PROSITE" id="PS50106"/>
    </source>
</evidence>
<evidence type="ECO:0000313" key="6">
    <source>
        <dbReference type="EMBL" id="CAF1108418.1"/>
    </source>
</evidence>
<gene>
    <name evidence="6" type="ORF">QVE165_LOCUS20703</name>
</gene>
<keyword evidence="3" id="KW-0479">Metal-binding</keyword>
<organism evidence="6 7">
    <name type="scientific">Adineta steineri</name>
    <dbReference type="NCBI Taxonomy" id="433720"/>
    <lineage>
        <taxon>Eukaryota</taxon>
        <taxon>Metazoa</taxon>
        <taxon>Spiralia</taxon>
        <taxon>Gnathifera</taxon>
        <taxon>Rotifera</taxon>
        <taxon>Eurotatoria</taxon>
        <taxon>Bdelloidea</taxon>
        <taxon>Adinetida</taxon>
        <taxon>Adinetidae</taxon>
        <taxon>Adineta</taxon>
    </lineage>
</organism>
<dbReference type="PROSITE" id="PS50106">
    <property type="entry name" value="PDZ"/>
    <property type="match status" value="1"/>
</dbReference>
<dbReference type="GO" id="GO:0030036">
    <property type="term" value="P:actin cytoskeleton organization"/>
    <property type="evidence" value="ECO:0007669"/>
    <property type="project" value="TreeGrafter"/>
</dbReference>
<dbReference type="GO" id="GO:0003779">
    <property type="term" value="F:actin binding"/>
    <property type="evidence" value="ECO:0007669"/>
    <property type="project" value="TreeGrafter"/>
</dbReference>
<feature type="compositionally biased region" description="Polar residues" evidence="4">
    <location>
        <begin position="88"/>
        <end position="100"/>
    </location>
</feature>
<evidence type="ECO:0000313" key="7">
    <source>
        <dbReference type="Proteomes" id="UP000663832"/>
    </source>
</evidence>
<feature type="region of interest" description="Disordered" evidence="4">
    <location>
        <begin position="422"/>
        <end position="477"/>
    </location>
</feature>
<comment type="caution">
    <text evidence="6">The sequence shown here is derived from an EMBL/GenBank/DDBJ whole genome shotgun (WGS) entry which is preliminary data.</text>
</comment>
<keyword evidence="7" id="KW-1185">Reference proteome</keyword>
<feature type="domain" description="PDZ" evidence="5">
    <location>
        <begin position="3"/>
        <end position="85"/>
    </location>
</feature>
<feature type="region of interest" description="Disordered" evidence="4">
    <location>
        <begin position="88"/>
        <end position="113"/>
    </location>
</feature>
<accession>A0A814PNF7</accession>
<dbReference type="InterPro" id="IPR036034">
    <property type="entry name" value="PDZ_sf"/>
</dbReference>
<protein>
    <recommendedName>
        <fullName evidence="5">PDZ domain-containing protein</fullName>
    </recommendedName>
</protein>
<evidence type="ECO:0000256" key="1">
    <source>
        <dbReference type="ARBA" id="ARBA00004496"/>
    </source>
</evidence>